<keyword evidence="3" id="KW-1185">Reference proteome</keyword>
<name>A0A9W4GNN8_9ACTN</name>
<protein>
    <recommendedName>
        <fullName evidence="4">Lipoprotein</fullName>
    </recommendedName>
</protein>
<gene>
    <name evidence="2" type="ORF">SCOCK_10215</name>
</gene>
<keyword evidence="1" id="KW-0732">Signal</keyword>
<accession>A0A9W4GNN8</accession>
<dbReference type="AlphaFoldDB" id="A0A9W4GNN8"/>
<dbReference type="PROSITE" id="PS51257">
    <property type="entry name" value="PROKAR_LIPOPROTEIN"/>
    <property type="match status" value="1"/>
</dbReference>
<dbReference type="EMBL" id="CAJSLV010000001">
    <property type="protein sequence ID" value="CAG6390747.1"/>
    <property type="molecule type" value="Genomic_DNA"/>
</dbReference>
<evidence type="ECO:0000313" key="3">
    <source>
        <dbReference type="Proteomes" id="UP001152519"/>
    </source>
</evidence>
<sequence length="177" mass="18005">MTKRIASIATVVACITVLAACSASSTTNTRTTHRVEGNLAKHYADIGSLSNDSTAVVIARPSGKSVQEPADAAGKSGVSATVTPVDVVKTLKGSTPSSTLRIRQVLVGDDTALVSGRTYVLFVTPFHFDTAPDNGEWVVTGAVGKYVVNGANVSVPAGTPAGPPQQLTLSALTAQVG</sequence>
<evidence type="ECO:0000256" key="1">
    <source>
        <dbReference type="SAM" id="SignalP"/>
    </source>
</evidence>
<feature type="signal peptide" evidence="1">
    <location>
        <begin position="1"/>
        <end position="19"/>
    </location>
</feature>
<evidence type="ECO:0000313" key="2">
    <source>
        <dbReference type="EMBL" id="CAG6390747.1"/>
    </source>
</evidence>
<dbReference type="Proteomes" id="UP001152519">
    <property type="component" value="Unassembled WGS sequence"/>
</dbReference>
<proteinExistence type="predicted"/>
<feature type="chain" id="PRO_5040815096" description="Lipoprotein" evidence="1">
    <location>
        <begin position="20"/>
        <end position="177"/>
    </location>
</feature>
<reference evidence="2" key="1">
    <citation type="submission" date="2021-05" db="EMBL/GenBank/DDBJ databases">
        <authorList>
            <person name="Arsene-Ploetze F."/>
        </authorList>
    </citation>
    <scope>NUCLEOTIDE SEQUENCE</scope>
    <source>
        <strain evidence="2">DSM 42138</strain>
    </source>
</reference>
<evidence type="ECO:0008006" key="4">
    <source>
        <dbReference type="Google" id="ProtNLM"/>
    </source>
</evidence>
<dbReference type="RefSeq" id="WP_251483768.1">
    <property type="nucleotide sequence ID" value="NZ_CAJSLV010000001.1"/>
</dbReference>
<comment type="caution">
    <text evidence="2">The sequence shown here is derived from an EMBL/GenBank/DDBJ whole genome shotgun (WGS) entry which is preliminary data.</text>
</comment>
<organism evidence="2 3">
    <name type="scientific">Actinacidiphila cocklensis</name>
    <dbReference type="NCBI Taxonomy" id="887465"/>
    <lineage>
        <taxon>Bacteria</taxon>
        <taxon>Bacillati</taxon>
        <taxon>Actinomycetota</taxon>
        <taxon>Actinomycetes</taxon>
        <taxon>Kitasatosporales</taxon>
        <taxon>Streptomycetaceae</taxon>
        <taxon>Actinacidiphila</taxon>
    </lineage>
</organism>